<dbReference type="Proteomes" id="UP000234881">
    <property type="component" value="Unassembled WGS sequence"/>
</dbReference>
<gene>
    <name evidence="2" type="ORF">C0081_09530</name>
</gene>
<proteinExistence type="predicted"/>
<evidence type="ECO:0000313" key="2">
    <source>
        <dbReference type="EMBL" id="PLW77545.1"/>
    </source>
</evidence>
<accession>A0A2N5XSV8</accession>
<organism evidence="2 3">
    <name type="scientific">Cohaesibacter celericrescens</name>
    <dbReference type="NCBI Taxonomy" id="2067669"/>
    <lineage>
        <taxon>Bacteria</taxon>
        <taxon>Pseudomonadati</taxon>
        <taxon>Pseudomonadota</taxon>
        <taxon>Alphaproteobacteria</taxon>
        <taxon>Hyphomicrobiales</taxon>
        <taxon>Cohaesibacteraceae</taxon>
    </lineage>
</organism>
<feature type="chain" id="PRO_5014963481" description="Curlin associated repeat-containing protein" evidence="1">
    <location>
        <begin position="27"/>
        <end position="240"/>
    </location>
</feature>
<dbReference type="OrthoDB" id="8444091at2"/>
<evidence type="ECO:0000256" key="1">
    <source>
        <dbReference type="SAM" id="SignalP"/>
    </source>
</evidence>
<comment type="caution">
    <text evidence="2">The sequence shown here is derived from an EMBL/GenBank/DDBJ whole genome shotgun (WGS) entry which is preliminary data.</text>
</comment>
<keyword evidence="1" id="KW-0732">Signal</keyword>
<feature type="signal peptide" evidence="1">
    <location>
        <begin position="1"/>
        <end position="26"/>
    </location>
</feature>
<evidence type="ECO:0008006" key="4">
    <source>
        <dbReference type="Google" id="ProtNLM"/>
    </source>
</evidence>
<dbReference type="AlphaFoldDB" id="A0A2N5XSV8"/>
<sequence length="240" mass="24330">MHKKTSFFVITLAAPLLALAAGVANAGDENILILKQEGAGNEITVDQHNATDSQVGGVAFNEANSLDQSSFNILDFDTNKAEALAHPLLQIGNYNSASVTLTGRAGAVFLQQGGQITDGNNQAQIDINSGSAGGSLAAVLQDGSNNSATVTINGSLSQGNVLQQGDGNQGTVEVGTTNGLVDNVKASLTQTGDNNDTSLSVIGISAGEYSYTVVGNNTTTSVPAVIVTNGASVSITQSQF</sequence>
<dbReference type="EMBL" id="PKUQ01000016">
    <property type="protein sequence ID" value="PLW77545.1"/>
    <property type="molecule type" value="Genomic_DNA"/>
</dbReference>
<dbReference type="RefSeq" id="WP_101533562.1">
    <property type="nucleotide sequence ID" value="NZ_PKUQ01000016.1"/>
</dbReference>
<reference evidence="2 3" key="1">
    <citation type="submission" date="2018-01" db="EMBL/GenBank/DDBJ databases">
        <title>The draft genome sequence of Cohaesibacter sp. H1304.</title>
        <authorList>
            <person name="Wang N.-N."/>
            <person name="Du Z.-J."/>
        </authorList>
    </citation>
    <scope>NUCLEOTIDE SEQUENCE [LARGE SCALE GENOMIC DNA]</scope>
    <source>
        <strain evidence="2 3">H1304</strain>
    </source>
</reference>
<protein>
    <recommendedName>
        <fullName evidence="4">Curlin associated repeat-containing protein</fullName>
    </recommendedName>
</protein>
<name>A0A2N5XSV8_9HYPH</name>
<evidence type="ECO:0000313" key="3">
    <source>
        <dbReference type="Proteomes" id="UP000234881"/>
    </source>
</evidence>
<keyword evidence="3" id="KW-1185">Reference proteome</keyword>